<sequence>MKQHAAPGSRASGPIRQGSGAADFRPLFSIAHPRARLARSCLPICAPDH</sequence>
<accession>A0A108UDE5</accession>
<evidence type="ECO:0000313" key="3">
    <source>
        <dbReference type="Proteomes" id="UP000023435"/>
    </source>
</evidence>
<dbReference type="EMBL" id="JAJA02000001">
    <property type="protein sequence ID" value="KWS07168.1"/>
    <property type="molecule type" value="Genomic_DNA"/>
</dbReference>
<evidence type="ECO:0000256" key="1">
    <source>
        <dbReference type="SAM" id="MobiDB-lite"/>
    </source>
</evidence>
<dbReference type="Proteomes" id="UP000023435">
    <property type="component" value="Unassembled WGS sequence"/>
</dbReference>
<keyword evidence="3" id="KW-1185">Reference proteome</keyword>
<organism evidence="2 3">
    <name type="scientific">Lysobacter capsici AZ78</name>
    <dbReference type="NCBI Taxonomy" id="1444315"/>
    <lineage>
        <taxon>Bacteria</taxon>
        <taxon>Pseudomonadati</taxon>
        <taxon>Pseudomonadota</taxon>
        <taxon>Gammaproteobacteria</taxon>
        <taxon>Lysobacterales</taxon>
        <taxon>Lysobacteraceae</taxon>
        <taxon>Lysobacter</taxon>
    </lineage>
</organism>
<gene>
    <name evidence="2" type="ORF">AZ78_4729</name>
</gene>
<comment type="caution">
    <text evidence="2">The sequence shown here is derived from an EMBL/GenBank/DDBJ whole genome shotgun (WGS) entry which is preliminary data.</text>
</comment>
<dbReference type="AlphaFoldDB" id="A0A108UDE5"/>
<evidence type="ECO:0000313" key="2">
    <source>
        <dbReference type="EMBL" id="KWS07168.1"/>
    </source>
</evidence>
<proteinExistence type="predicted"/>
<name>A0A108UDE5_9GAMM</name>
<protein>
    <submittedName>
        <fullName evidence="2">Uncharacterized protein</fullName>
    </submittedName>
</protein>
<feature type="region of interest" description="Disordered" evidence="1">
    <location>
        <begin position="1"/>
        <end position="20"/>
    </location>
</feature>
<reference evidence="2 3" key="1">
    <citation type="journal article" date="2014" name="Genome Announc.">
        <title>Draft Genome Sequence of Lysobacter capsici AZ78, a Bacterium Antagonistic to Plant-Pathogenic Oomycetes.</title>
        <authorList>
            <person name="Puopolo G."/>
            <person name="Sonego P."/>
            <person name="Engelen K."/>
            <person name="Pertot I."/>
        </authorList>
    </citation>
    <scope>NUCLEOTIDE SEQUENCE [LARGE SCALE GENOMIC DNA]</scope>
    <source>
        <strain evidence="2 3">AZ78</strain>
    </source>
</reference>